<protein>
    <submittedName>
        <fullName evidence="3">RidA family protein</fullName>
    </submittedName>
</protein>
<keyword evidence="2" id="KW-0732">Signal</keyword>
<dbReference type="GeneID" id="57662338"/>
<comment type="caution">
    <text evidence="3">The sequence shown here is derived from an EMBL/GenBank/DDBJ whole genome shotgun (WGS) entry which is preliminary data.</text>
</comment>
<dbReference type="InterPro" id="IPR006056">
    <property type="entry name" value="RidA"/>
</dbReference>
<evidence type="ECO:0000256" key="2">
    <source>
        <dbReference type="SAM" id="SignalP"/>
    </source>
</evidence>
<name>A0A7Y8CMC1_9PSED</name>
<proteinExistence type="inferred from homology"/>
<evidence type="ECO:0000313" key="3">
    <source>
        <dbReference type="EMBL" id="NWC35450.1"/>
    </source>
</evidence>
<dbReference type="EMBL" id="JACAQD010000032">
    <property type="protein sequence ID" value="NWC35450.1"/>
    <property type="molecule type" value="Genomic_DNA"/>
</dbReference>
<organism evidence="3 4">
    <name type="scientific">Pseudomonas gingeri</name>
    <dbReference type="NCBI Taxonomy" id="117681"/>
    <lineage>
        <taxon>Bacteria</taxon>
        <taxon>Pseudomonadati</taxon>
        <taxon>Pseudomonadota</taxon>
        <taxon>Gammaproteobacteria</taxon>
        <taxon>Pseudomonadales</taxon>
        <taxon>Pseudomonadaceae</taxon>
        <taxon>Pseudomonas</taxon>
    </lineage>
</organism>
<dbReference type="InterPro" id="IPR035959">
    <property type="entry name" value="RutC-like_sf"/>
</dbReference>
<dbReference type="GO" id="GO:0019239">
    <property type="term" value="F:deaminase activity"/>
    <property type="evidence" value="ECO:0007669"/>
    <property type="project" value="TreeGrafter"/>
</dbReference>
<dbReference type="Gene3D" id="3.30.1330.40">
    <property type="entry name" value="RutC-like"/>
    <property type="match status" value="1"/>
</dbReference>
<evidence type="ECO:0000313" key="4">
    <source>
        <dbReference type="Proteomes" id="UP000520592"/>
    </source>
</evidence>
<feature type="signal peptide" evidence="2">
    <location>
        <begin position="1"/>
        <end position="21"/>
    </location>
</feature>
<dbReference type="PANTHER" id="PTHR11803">
    <property type="entry name" value="2-IMINOBUTANOATE/2-IMINOPROPANOATE DEAMINASE RIDA"/>
    <property type="match status" value="1"/>
</dbReference>
<feature type="chain" id="PRO_5031416373" evidence="2">
    <location>
        <begin position="22"/>
        <end position="148"/>
    </location>
</feature>
<gene>
    <name evidence="3" type="ORF">HX876_24035</name>
</gene>
<dbReference type="GO" id="GO:0005829">
    <property type="term" value="C:cytosol"/>
    <property type="evidence" value="ECO:0007669"/>
    <property type="project" value="TreeGrafter"/>
</dbReference>
<dbReference type="PANTHER" id="PTHR11803:SF39">
    <property type="entry name" value="2-IMINOBUTANOATE_2-IMINOPROPANOATE DEAMINASE"/>
    <property type="match status" value="1"/>
</dbReference>
<reference evidence="3 4" key="1">
    <citation type="submission" date="2020-04" db="EMBL/GenBank/DDBJ databases">
        <title>Molecular characterization of pseudomonads from Agaricus bisporus reveal novel blotch 2 pathogens in Western Europe.</title>
        <authorList>
            <person name="Taparia T."/>
            <person name="Krijger M."/>
            <person name="Haynes E."/>
            <person name="Elpinstone J.G."/>
            <person name="Noble R."/>
            <person name="Van Der Wolf J."/>
        </authorList>
    </citation>
    <scope>NUCLEOTIDE SEQUENCE [LARGE SCALE GENOMIC DNA]</scope>
    <source>
        <strain evidence="3 4">IPO3737</strain>
    </source>
</reference>
<dbReference type="CDD" id="cd00448">
    <property type="entry name" value="YjgF_YER057c_UK114_family"/>
    <property type="match status" value="1"/>
</dbReference>
<evidence type="ECO:0000256" key="1">
    <source>
        <dbReference type="ARBA" id="ARBA00010552"/>
    </source>
</evidence>
<dbReference type="AlphaFoldDB" id="A0A7Y8CMC1"/>
<dbReference type="InterPro" id="IPR006175">
    <property type="entry name" value="YjgF/YER057c/UK114"/>
</dbReference>
<dbReference type="Proteomes" id="UP000520592">
    <property type="component" value="Unassembled WGS sequence"/>
</dbReference>
<dbReference type="FunFam" id="3.30.1330.40:FF:000001">
    <property type="entry name" value="L-PSP family endoribonuclease"/>
    <property type="match status" value="1"/>
</dbReference>
<dbReference type="RefSeq" id="WP_177058029.1">
    <property type="nucleotide sequence ID" value="NZ_JACAOK010000047.1"/>
</dbReference>
<dbReference type="NCBIfam" id="TIGR00004">
    <property type="entry name" value="Rid family detoxifying hydrolase"/>
    <property type="match status" value="1"/>
</dbReference>
<sequence length="148" mass="16108">MKKPLWLLPLFASLMAFEAVAQSQQNVEILDFGNNGSYPFSDASRVGNLLFLSGALGIVPGQHELVPGGIRAETRQVMENIKADTKASGYQMNNIIKCTVFLADMSEWAAFNEVYATYFSKPYPARSAVAVRGLAADARVEVECIAAK</sequence>
<comment type="similarity">
    <text evidence="1">Belongs to the RutC family.</text>
</comment>
<dbReference type="SUPFAM" id="SSF55298">
    <property type="entry name" value="YjgF-like"/>
    <property type="match status" value="1"/>
</dbReference>
<dbReference type="Pfam" id="PF01042">
    <property type="entry name" value="Ribonuc_L-PSP"/>
    <property type="match status" value="1"/>
</dbReference>
<accession>A0A7Y8CMC1</accession>